<accession>A0A381PQV3</accession>
<evidence type="ECO:0000256" key="1">
    <source>
        <dbReference type="SAM" id="MobiDB-lite"/>
    </source>
</evidence>
<feature type="compositionally biased region" description="Acidic residues" evidence="1">
    <location>
        <begin position="156"/>
        <end position="166"/>
    </location>
</feature>
<reference evidence="2" key="1">
    <citation type="submission" date="2018-05" db="EMBL/GenBank/DDBJ databases">
        <authorList>
            <person name="Lanie J.A."/>
            <person name="Ng W.-L."/>
            <person name="Kazmierczak K.M."/>
            <person name="Andrzejewski T.M."/>
            <person name="Davidsen T.M."/>
            <person name="Wayne K.J."/>
            <person name="Tettelin H."/>
            <person name="Glass J.I."/>
            <person name="Rusch D."/>
            <person name="Podicherti R."/>
            <person name="Tsui H.-C.T."/>
            <person name="Winkler M.E."/>
        </authorList>
    </citation>
    <scope>NUCLEOTIDE SEQUENCE</scope>
</reference>
<protein>
    <recommendedName>
        <fullName evidence="3">Polymer-forming cytoskeletal protein</fullName>
    </recommendedName>
</protein>
<dbReference type="EMBL" id="UINC01001038">
    <property type="protein sequence ID" value="SUZ68399.1"/>
    <property type="molecule type" value="Genomic_DNA"/>
</dbReference>
<gene>
    <name evidence="2" type="ORF">METZ01_LOCUS21253</name>
</gene>
<organism evidence="2">
    <name type="scientific">marine metagenome</name>
    <dbReference type="NCBI Taxonomy" id="408172"/>
    <lineage>
        <taxon>unclassified sequences</taxon>
        <taxon>metagenomes</taxon>
        <taxon>ecological metagenomes</taxon>
    </lineage>
</organism>
<dbReference type="InterPro" id="IPR007607">
    <property type="entry name" value="BacA/B"/>
</dbReference>
<sequence length="190" mass="19771">MAKNIPPPTTPPEAVISIIGAGMTVVGDTDTDGSLRIEGTIRGSVRAGKSVVVGRDGLVDGSVFTQDAVVAGKVSGEIHAESRLELHATSEVSGEIVAPRMQVEEGARVQGQVAVGAPDMKSPSKGAQAETVGGGRKIESQTEQMQLDGRAKADDLQTEPEPEEEAERQTSGGRQTGSELDQRQQQLSGD</sequence>
<proteinExistence type="predicted"/>
<evidence type="ECO:0000313" key="2">
    <source>
        <dbReference type="EMBL" id="SUZ68399.1"/>
    </source>
</evidence>
<dbReference type="AlphaFoldDB" id="A0A381PQV3"/>
<dbReference type="PANTHER" id="PTHR35024:SF4">
    <property type="entry name" value="POLYMER-FORMING CYTOSKELETAL PROTEIN"/>
    <property type="match status" value="1"/>
</dbReference>
<feature type="compositionally biased region" description="Polar residues" evidence="1">
    <location>
        <begin position="169"/>
        <end position="190"/>
    </location>
</feature>
<dbReference type="Pfam" id="PF04519">
    <property type="entry name" value="Bactofilin"/>
    <property type="match status" value="1"/>
</dbReference>
<dbReference type="PANTHER" id="PTHR35024">
    <property type="entry name" value="HYPOTHETICAL CYTOSOLIC PROTEIN"/>
    <property type="match status" value="1"/>
</dbReference>
<name>A0A381PQV3_9ZZZZ</name>
<evidence type="ECO:0008006" key="3">
    <source>
        <dbReference type="Google" id="ProtNLM"/>
    </source>
</evidence>
<feature type="region of interest" description="Disordered" evidence="1">
    <location>
        <begin position="116"/>
        <end position="190"/>
    </location>
</feature>